<name>A0A3S9WEP1_9MICO</name>
<sequence length="38" mass="4205">MFIVILIAALSVVAVIQTAVALRRDGYHQVPTDRTRLP</sequence>
<proteinExistence type="predicted"/>
<organism evidence="1 2">
    <name type="scientific">Microbacterium lemovicicum</name>
    <dbReference type="NCBI Taxonomy" id="1072463"/>
    <lineage>
        <taxon>Bacteria</taxon>
        <taxon>Bacillati</taxon>
        <taxon>Actinomycetota</taxon>
        <taxon>Actinomycetes</taxon>
        <taxon>Micrococcales</taxon>
        <taxon>Microbacteriaceae</taxon>
        <taxon>Microbacterium</taxon>
    </lineage>
</organism>
<dbReference type="AlphaFoldDB" id="A0A3S9WEP1"/>
<evidence type="ECO:0000313" key="2">
    <source>
        <dbReference type="Proteomes" id="UP000276888"/>
    </source>
</evidence>
<dbReference type="Proteomes" id="UP000276888">
    <property type="component" value="Chromosome"/>
</dbReference>
<protein>
    <submittedName>
        <fullName evidence="1">Uncharacterized protein</fullName>
    </submittedName>
</protein>
<evidence type="ECO:0000313" key="1">
    <source>
        <dbReference type="EMBL" id="AZS38525.1"/>
    </source>
</evidence>
<accession>A0A3S9WEP1</accession>
<dbReference type="KEGG" id="mlv:CVS47_03183"/>
<keyword evidence="2" id="KW-1185">Reference proteome</keyword>
<reference evidence="1 2" key="1">
    <citation type="submission" date="2018-08" db="EMBL/GenBank/DDBJ databases">
        <title>Microbacterium lemovicicum sp. nov., a bacterium isolated from a natural uranium-rich soil.</title>
        <authorList>
            <person name="ORTET P."/>
        </authorList>
    </citation>
    <scope>NUCLEOTIDE SEQUENCE [LARGE SCALE GENOMIC DNA]</scope>
    <source>
        <strain evidence="1 2">Viu22</strain>
    </source>
</reference>
<dbReference type="EMBL" id="CP031423">
    <property type="protein sequence ID" value="AZS38525.1"/>
    <property type="molecule type" value="Genomic_DNA"/>
</dbReference>
<gene>
    <name evidence="1" type="ORF">CVS47_03183</name>
</gene>